<feature type="compositionally biased region" description="Basic and acidic residues" evidence="1">
    <location>
        <begin position="526"/>
        <end position="540"/>
    </location>
</feature>
<comment type="caution">
    <text evidence="3">The sequence shown here is derived from an EMBL/GenBank/DDBJ whole genome shotgun (WGS) entry which is preliminary data.</text>
</comment>
<dbReference type="AlphaFoldDB" id="A0A8J5D2E6"/>
<evidence type="ECO:0000313" key="4">
    <source>
        <dbReference type="Proteomes" id="UP000770661"/>
    </source>
</evidence>
<name>A0A8J5D2E6_CHIOP</name>
<feature type="compositionally biased region" description="Low complexity" evidence="1">
    <location>
        <begin position="333"/>
        <end position="360"/>
    </location>
</feature>
<gene>
    <name evidence="3" type="ORF">GWK47_004424</name>
</gene>
<feature type="signal peptide" evidence="2">
    <location>
        <begin position="1"/>
        <end position="23"/>
    </location>
</feature>
<feature type="region of interest" description="Disordered" evidence="1">
    <location>
        <begin position="580"/>
        <end position="599"/>
    </location>
</feature>
<feature type="compositionally biased region" description="Polar residues" evidence="1">
    <location>
        <begin position="1061"/>
        <end position="1098"/>
    </location>
</feature>
<feature type="compositionally biased region" description="Low complexity" evidence="1">
    <location>
        <begin position="373"/>
        <end position="389"/>
    </location>
</feature>
<feature type="region of interest" description="Disordered" evidence="1">
    <location>
        <begin position="275"/>
        <end position="573"/>
    </location>
</feature>
<feature type="compositionally biased region" description="Basic and acidic residues" evidence="1">
    <location>
        <begin position="445"/>
        <end position="457"/>
    </location>
</feature>
<evidence type="ECO:0000313" key="3">
    <source>
        <dbReference type="EMBL" id="KAG0726180.1"/>
    </source>
</evidence>
<feature type="compositionally biased region" description="Polar residues" evidence="1">
    <location>
        <begin position="979"/>
        <end position="1021"/>
    </location>
</feature>
<feature type="compositionally biased region" description="Polar residues" evidence="1">
    <location>
        <begin position="458"/>
        <end position="483"/>
    </location>
</feature>
<feature type="compositionally biased region" description="Basic and acidic residues" evidence="1">
    <location>
        <begin position="104"/>
        <end position="122"/>
    </location>
</feature>
<feature type="compositionally biased region" description="Basic and acidic residues" evidence="1">
    <location>
        <begin position="362"/>
        <end position="372"/>
    </location>
</feature>
<dbReference type="Proteomes" id="UP000770661">
    <property type="component" value="Unassembled WGS sequence"/>
</dbReference>
<protein>
    <submittedName>
        <fullName evidence="3">Uncharacterized protein</fullName>
    </submittedName>
</protein>
<evidence type="ECO:0000256" key="2">
    <source>
        <dbReference type="SAM" id="SignalP"/>
    </source>
</evidence>
<evidence type="ECO:0000256" key="1">
    <source>
        <dbReference type="SAM" id="MobiDB-lite"/>
    </source>
</evidence>
<feature type="compositionally biased region" description="Polar residues" evidence="1">
    <location>
        <begin position="496"/>
        <end position="505"/>
    </location>
</feature>
<feature type="compositionally biased region" description="Polar residues" evidence="1">
    <location>
        <begin position="1035"/>
        <end position="1051"/>
    </location>
</feature>
<accession>A0A8J5D2E6</accession>
<feature type="compositionally biased region" description="Polar residues" evidence="1">
    <location>
        <begin position="207"/>
        <end position="223"/>
    </location>
</feature>
<organism evidence="3 4">
    <name type="scientific">Chionoecetes opilio</name>
    <name type="common">Atlantic snow crab</name>
    <name type="synonym">Cancer opilio</name>
    <dbReference type="NCBI Taxonomy" id="41210"/>
    <lineage>
        <taxon>Eukaryota</taxon>
        <taxon>Metazoa</taxon>
        <taxon>Ecdysozoa</taxon>
        <taxon>Arthropoda</taxon>
        <taxon>Crustacea</taxon>
        <taxon>Multicrustacea</taxon>
        <taxon>Malacostraca</taxon>
        <taxon>Eumalacostraca</taxon>
        <taxon>Eucarida</taxon>
        <taxon>Decapoda</taxon>
        <taxon>Pleocyemata</taxon>
        <taxon>Brachyura</taxon>
        <taxon>Eubrachyura</taxon>
        <taxon>Majoidea</taxon>
        <taxon>Majidae</taxon>
        <taxon>Chionoecetes</taxon>
    </lineage>
</organism>
<sequence>MAALPRGVRLLLGLSLTLNLVAAGADSEVQRVKGPNVVTRALGPLMEVSGPSRPNPVREQREASPCVSCSMGGLHRSAHNGGHSSREEVRSEQQYVNGQPVYDMYHERRFQDGRIVHDRREERDEDDLGYRPSSHGTNSGQSSLTRNSDSRHNHGRGTYRNPSSSGNTRDHTQAYGSDSHEQSQSSGTLDTEFERMQENMRRQMMSFGSQQPTYGGSQRSEYSSKVRYVNGQPVYEKKEERKYKDGELVHEDTQEKGPEHFGTEDVLRRYDANGALITDGSYGGDAQYRRWETRRQSSGPTNRPTHTPRYSSFSQDHQQSGSTYPRHRPSIDSSSTRNSPTYSSRPTYRRPSSYNPSYNRVSSEHSSTEHHSSSSSSPYSPYTPTYTRPSHQDARESNYGYNLREDTRPSHPSGHSPYPTNRRPTTPNREYSRPHQRPASGESSTHYRSEQTRHSVSDSDLTQQRPTYPTDDLQVTQVQQSSRTPEDDHPRRQHAQHTAQSSLTWEPSRVPNKPPYEDAVNPSSINREDRYGSYGQREDVLDSNYPQRRVSPSIGDRHPDSNEAMGESEEDQLQQIDTDDDRYDINPMDTGELPPIPPVDMEAVLTDRYTNSAEDEREDDLTSGRGTLDHDTHRSHSAISSDTRHRAHVWSSNSDDYGSSRGNVAGDHTSPSHRARPGYSLTSSHEDQTRTTSNTRPVSEGSRRYQYNETRRHTSVVNDKQPHPEDLPCTRANGCVVPGSPLTSSRRSEVRTVYRYVNGRLVGMTQHERRYKNGKMVYDNTTEHGRNEVAHLNLEEYGMGQLDLPQEAIRPGIYSQQHEVKEEKEYADGQQIYDLHQERHFEDGNLVFNNRVELDEDDLQEMGQAGAGRQVIDHSREDTMQGRHHTTVTPGGLDTSLLHQVPDSRHPSSVPVYDSRRFESRQEQEFVNGQQVYDLNHERRYRNGSLVYDNRTEQNEDDLSGSPHHDALHSILSGNTLTTASQDTYNRPSTSPYSSHGQSQESIYSGESYGDVSQTSNTYSQGRMPYGSHGRNTESDQSTETYHDLNYNQNRDNYRDGARTQGASMTSEDRSTFSSTSQGSVGTDLITSHGQSPGSGRASTHVLGGSDYCHRGSRSLT</sequence>
<feature type="compositionally biased region" description="Low complexity" evidence="1">
    <location>
        <begin position="419"/>
        <end position="429"/>
    </location>
</feature>
<feature type="region of interest" description="Disordered" evidence="1">
    <location>
        <begin position="207"/>
        <end position="228"/>
    </location>
</feature>
<keyword evidence="2" id="KW-0732">Signal</keyword>
<keyword evidence="4" id="KW-1185">Reference proteome</keyword>
<feature type="region of interest" description="Disordered" evidence="1">
    <location>
        <begin position="979"/>
        <end position="1117"/>
    </location>
</feature>
<feature type="chain" id="PRO_5035270060" evidence="2">
    <location>
        <begin position="24"/>
        <end position="1117"/>
    </location>
</feature>
<feature type="compositionally biased region" description="Polar residues" evidence="1">
    <location>
        <begin position="134"/>
        <end position="147"/>
    </location>
</feature>
<feature type="compositionally biased region" description="Polar residues" evidence="1">
    <location>
        <begin position="296"/>
        <end position="323"/>
    </location>
</feature>
<dbReference type="OrthoDB" id="6356768at2759"/>
<reference evidence="3" key="1">
    <citation type="submission" date="2020-07" db="EMBL/GenBank/DDBJ databases">
        <title>The High-quality genome of the commercially important snow crab, Chionoecetes opilio.</title>
        <authorList>
            <person name="Jeong J.-H."/>
            <person name="Ryu S."/>
        </authorList>
    </citation>
    <scope>NUCLEOTIDE SEQUENCE</scope>
    <source>
        <strain evidence="3">MADBK_172401_WGS</strain>
        <tissue evidence="3">Digestive gland</tissue>
    </source>
</reference>
<feature type="region of interest" description="Disordered" evidence="1">
    <location>
        <begin position="67"/>
        <end position="189"/>
    </location>
</feature>
<feature type="compositionally biased region" description="Polar residues" evidence="1">
    <location>
        <begin position="650"/>
        <end position="662"/>
    </location>
</feature>
<feature type="region of interest" description="Disordered" evidence="1">
    <location>
        <begin position="610"/>
        <end position="732"/>
    </location>
</feature>
<proteinExistence type="predicted"/>
<dbReference type="EMBL" id="JACEEZ010004748">
    <property type="protein sequence ID" value="KAG0726180.1"/>
    <property type="molecule type" value="Genomic_DNA"/>
</dbReference>